<dbReference type="InterPro" id="IPR050109">
    <property type="entry name" value="HTH-type_TetR-like_transc_reg"/>
</dbReference>
<dbReference type="InterPro" id="IPR036271">
    <property type="entry name" value="Tet_transcr_reg_TetR-rel_C_sf"/>
</dbReference>
<organism evidence="6 7">
    <name type="scientific">Actinacidiphila guanduensis</name>
    <dbReference type="NCBI Taxonomy" id="310781"/>
    <lineage>
        <taxon>Bacteria</taxon>
        <taxon>Bacillati</taxon>
        <taxon>Actinomycetota</taxon>
        <taxon>Actinomycetes</taxon>
        <taxon>Kitasatosporales</taxon>
        <taxon>Streptomycetaceae</taxon>
        <taxon>Actinacidiphila</taxon>
    </lineage>
</organism>
<keyword evidence="7" id="KW-1185">Reference proteome</keyword>
<dbReference type="Pfam" id="PF02909">
    <property type="entry name" value="TetR_C_1"/>
    <property type="match status" value="1"/>
</dbReference>
<feature type="domain" description="HTH tetR-type" evidence="5">
    <location>
        <begin position="18"/>
        <end position="78"/>
    </location>
</feature>
<evidence type="ECO:0000313" key="7">
    <source>
        <dbReference type="Proteomes" id="UP000199341"/>
    </source>
</evidence>
<protein>
    <submittedName>
        <fullName evidence="6">Transcriptional regulator, TetR family</fullName>
    </submittedName>
</protein>
<evidence type="ECO:0000313" key="6">
    <source>
        <dbReference type="EMBL" id="SDO05849.1"/>
    </source>
</evidence>
<reference evidence="6 7" key="1">
    <citation type="submission" date="2016-10" db="EMBL/GenBank/DDBJ databases">
        <authorList>
            <person name="de Groot N.N."/>
        </authorList>
    </citation>
    <scope>NUCLEOTIDE SEQUENCE [LARGE SCALE GENOMIC DNA]</scope>
    <source>
        <strain evidence="6 7">CGMCC 4.2022</strain>
    </source>
</reference>
<evidence type="ECO:0000259" key="5">
    <source>
        <dbReference type="PROSITE" id="PS50977"/>
    </source>
</evidence>
<evidence type="ECO:0000256" key="3">
    <source>
        <dbReference type="ARBA" id="ARBA00023163"/>
    </source>
</evidence>
<dbReference type="RefSeq" id="WP_093785312.1">
    <property type="nucleotide sequence ID" value="NZ_FNIE01000007.1"/>
</dbReference>
<dbReference type="PRINTS" id="PR00455">
    <property type="entry name" value="HTHTETR"/>
</dbReference>
<dbReference type="InterPro" id="IPR009057">
    <property type="entry name" value="Homeodomain-like_sf"/>
</dbReference>
<keyword evidence="2 4" id="KW-0238">DNA-binding</keyword>
<dbReference type="Gene3D" id="1.10.357.10">
    <property type="entry name" value="Tetracycline Repressor, domain 2"/>
    <property type="match status" value="1"/>
</dbReference>
<dbReference type="GO" id="GO:0003700">
    <property type="term" value="F:DNA-binding transcription factor activity"/>
    <property type="evidence" value="ECO:0007669"/>
    <property type="project" value="TreeGrafter"/>
</dbReference>
<name>A0A1H0GGI0_9ACTN</name>
<dbReference type="PANTHER" id="PTHR30055:SF151">
    <property type="entry name" value="TRANSCRIPTIONAL REGULATORY PROTEIN"/>
    <property type="match status" value="1"/>
</dbReference>
<dbReference type="GO" id="GO:0045892">
    <property type="term" value="P:negative regulation of DNA-templated transcription"/>
    <property type="evidence" value="ECO:0007669"/>
    <property type="project" value="InterPro"/>
</dbReference>
<dbReference type="GO" id="GO:0000976">
    <property type="term" value="F:transcription cis-regulatory region binding"/>
    <property type="evidence" value="ECO:0007669"/>
    <property type="project" value="TreeGrafter"/>
</dbReference>
<evidence type="ECO:0000256" key="4">
    <source>
        <dbReference type="PROSITE-ProRule" id="PRU00335"/>
    </source>
</evidence>
<dbReference type="STRING" id="310781.SAMN05216259_107110"/>
<dbReference type="PANTHER" id="PTHR30055">
    <property type="entry name" value="HTH-TYPE TRANSCRIPTIONAL REGULATOR RUTR"/>
    <property type="match status" value="1"/>
</dbReference>
<feature type="DNA-binding region" description="H-T-H motif" evidence="4">
    <location>
        <begin position="41"/>
        <end position="60"/>
    </location>
</feature>
<dbReference type="EMBL" id="FNIE01000007">
    <property type="protein sequence ID" value="SDO05849.1"/>
    <property type="molecule type" value="Genomic_DNA"/>
</dbReference>
<dbReference type="InterPro" id="IPR001647">
    <property type="entry name" value="HTH_TetR"/>
</dbReference>
<dbReference type="PROSITE" id="PS50977">
    <property type="entry name" value="HTH_TETR_2"/>
    <property type="match status" value="1"/>
</dbReference>
<dbReference type="Pfam" id="PF00440">
    <property type="entry name" value="TetR_N"/>
    <property type="match status" value="1"/>
</dbReference>
<keyword evidence="3" id="KW-0804">Transcription</keyword>
<dbReference type="Proteomes" id="UP000199341">
    <property type="component" value="Unassembled WGS sequence"/>
</dbReference>
<evidence type="ECO:0000256" key="2">
    <source>
        <dbReference type="ARBA" id="ARBA00023125"/>
    </source>
</evidence>
<dbReference type="SUPFAM" id="SSF46689">
    <property type="entry name" value="Homeodomain-like"/>
    <property type="match status" value="1"/>
</dbReference>
<evidence type="ECO:0000256" key="1">
    <source>
        <dbReference type="ARBA" id="ARBA00023015"/>
    </source>
</evidence>
<dbReference type="OrthoDB" id="329481at2"/>
<accession>A0A1H0GGI0</accession>
<dbReference type="InterPro" id="IPR004111">
    <property type="entry name" value="Repressor_TetR_C"/>
</dbReference>
<dbReference type="AlphaFoldDB" id="A0A1H0GGI0"/>
<sequence length="231" mass="25406">MSVPQPVRSPRRRAPRNTLNPDRILDAAIALLDRDGAEAFTMRALAEELGVATMAIYSHFRNKDEISDAVAQRLLDGIELPCGGALAPRCELREVCLGVHRLFTEHPSALQLLTSRPLRGDDAIGVIDRMLALLRRSGLSAKDAVRAQVTLMQYIVGSALWSIRRSRALCEEGARERVRAKFDALSPERYPTLTSLAPELMCAQEDAVAQFEWGLDHLLCGLLAGQGPPED</sequence>
<gene>
    <name evidence="6" type="ORF">SAMN05216259_107110</name>
</gene>
<dbReference type="SUPFAM" id="SSF48498">
    <property type="entry name" value="Tetracyclin repressor-like, C-terminal domain"/>
    <property type="match status" value="1"/>
</dbReference>
<proteinExistence type="predicted"/>
<keyword evidence="1" id="KW-0805">Transcription regulation</keyword>